<accession>A0A1H7K1W0</accession>
<name>A0A1H7K1W0_9SPHI</name>
<dbReference type="PANTHER" id="PTHR42852">
    <property type="entry name" value="THIOL:DISULFIDE INTERCHANGE PROTEIN DSBE"/>
    <property type="match status" value="1"/>
</dbReference>
<dbReference type="InterPro" id="IPR013766">
    <property type="entry name" value="Thioredoxin_domain"/>
</dbReference>
<dbReference type="InterPro" id="IPR036249">
    <property type="entry name" value="Thioredoxin-like_sf"/>
</dbReference>
<dbReference type="Gene3D" id="3.40.30.10">
    <property type="entry name" value="Glutaredoxin"/>
    <property type="match status" value="1"/>
</dbReference>
<dbReference type="InterPro" id="IPR017937">
    <property type="entry name" value="Thioredoxin_CS"/>
</dbReference>
<dbReference type="STRING" id="332977.SAMN05421740_102758"/>
<keyword evidence="1" id="KW-0676">Redox-active center</keyword>
<dbReference type="SUPFAM" id="SSF52833">
    <property type="entry name" value="Thioredoxin-like"/>
    <property type="match status" value="1"/>
</dbReference>
<dbReference type="CDD" id="cd02966">
    <property type="entry name" value="TlpA_like_family"/>
    <property type="match status" value="1"/>
</dbReference>
<dbReference type="InterPro" id="IPR000866">
    <property type="entry name" value="AhpC/TSA"/>
</dbReference>
<protein>
    <submittedName>
        <fullName evidence="4">AhpC/TSA family protein</fullName>
    </submittedName>
</protein>
<gene>
    <name evidence="4" type="ORF">SAMN05421740_102758</name>
</gene>
<keyword evidence="5" id="KW-1185">Reference proteome</keyword>
<dbReference type="InterPro" id="IPR050553">
    <property type="entry name" value="Thioredoxin_ResA/DsbE_sf"/>
</dbReference>
<feature type="compositionally biased region" description="Polar residues" evidence="2">
    <location>
        <begin position="36"/>
        <end position="48"/>
    </location>
</feature>
<dbReference type="PROSITE" id="PS00194">
    <property type="entry name" value="THIOREDOXIN_1"/>
    <property type="match status" value="1"/>
</dbReference>
<reference evidence="5" key="1">
    <citation type="submission" date="2016-10" db="EMBL/GenBank/DDBJ databases">
        <authorList>
            <person name="Varghese N."/>
            <person name="Submissions S."/>
        </authorList>
    </citation>
    <scope>NUCLEOTIDE SEQUENCE [LARGE SCALE GENOMIC DNA]</scope>
    <source>
        <strain evidence="5">Jip14</strain>
    </source>
</reference>
<organism evidence="4 5">
    <name type="scientific">Parapedobacter koreensis</name>
    <dbReference type="NCBI Taxonomy" id="332977"/>
    <lineage>
        <taxon>Bacteria</taxon>
        <taxon>Pseudomonadati</taxon>
        <taxon>Bacteroidota</taxon>
        <taxon>Sphingobacteriia</taxon>
        <taxon>Sphingobacteriales</taxon>
        <taxon>Sphingobacteriaceae</taxon>
        <taxon>Parapedobacter</taxon>
    </lineage>
</organism>
<dbReference type="PANTHER" id="PTHR42852:SF17">
    <property type="entry name" value="THIOREDOXIN-LIKE PROTEIN HI_1115"/>
    <property type="match status" value="1"/>
</dbReference>
<dbReference type="Proteomes" id="UP000198916">
    <property type="component" value="Unassembled WGS sequence"/>
</dbReference>
<dbReference type="Gene3D" id="2.60.40.1120">
    <property type="entry name" value="Carboxypeptidase-like, regulatory domain"/>
    <property type="match status" value="1"/>
</dbReference>
<feature type="region of interest" description="Disordered" evidence="2">
    <location>
        <begin position="1"/>
        <end position="48"/>
    </location>
</feature>
<dbReference type="SUPFAM" id="SSF49464">
    <property type="entry name" value="Carboxypeptidase regulatory domain-like"/>
    <property type="match status" value="1"/>
</dbReference>
<dbReference type="EMBL" id="FNZR01000002">
    <property type="protein sequence ID" value="SEK80921.1"/>
    <property type="molecule type" value="Genomic_DNA"/>
</dbReference>
<dbReference type="Pfam" id="PF00578">
    <property type="entry name" value="AhpC-TSA"/>
    <property type="match status" value="1"/>
</dbReference>
<sequence>MKQNLRLGDSYALSATNHTKHKRKQSDHRPPHIYINEQSPLRLRSSSAVSPLRLDTRSVPEPCLTRTCSAISSVLLRSFSACSPLLLRCFSAAPPLKKRRRNGKQVDNKGKTSSVDTHQVRSRYDEDNDLQRNINRAEADNPNGQSPRDEPRLALPQIPPSLTLPSGPIRVSPAYTSVKVPANGILAKVWRLCSGIKAYKEGHGTWWGRLRKSLLCVQTHAQALALPGRGRAIGVLLLVFFLSVATINAQARYSRASDAIIEGTVMTSVSNLPLEGAKVCIMETGQCATANRHGYFALPASQADGTLTVSFNGYETVEIPYEGGALKRGRTTIRLKKDNASIPPLAVGDTIPGQLWDMALSVINEPTGRTEVTLGEYRDSSLIVLDFWATWCAPCVKSVQKWQEATEKYAHNGLKVLTVNVGFFDRTLSFMDERSWTLPAVVGENTHLLNSYFFDRYQVGGVVWIKDGCIAAISYENGENMEKLPLLLEGRPVVLHSTSMNTHQKP</sequence>
<evidence type="ECO:0000313" key="4">
    <source>
        <dbReference type="EMBL" id="SEK80921.1"/>
    </source>
</evidence>
<dbReference type="GO" id="GO:0016209">
    <property type="term" value="F:antioxidant activity"/>
    <property type="evidence" value="ECO:0007669"/>
    <property type="project" value="InterPro"/>
</dbReference>
<evidence type="ECO:0000256" key="2">
    <source>
        <dbReference type="SAM" id="MobiDB-lite"/>
    </source>
</evidence>
<dbReference type="Pfam" id="PF13715">
    <property type="entry name" value="CarbopepD_reg_2"/>
    <property type="match status" value="1"/>
</dbReference>
<dbReference type="AlphaFoldDB" id="A0A1H7K1W0"/>
<dbReference type="RefSeq" id="WP_090604184.1">
    <property type="nucleotide sequence ID" value="NZ_FNZR01000002.1"/>
</dbReference>
<feature type="region of interest" description="Disordered" evidence="2">
    <location>
        <begin position="97"/>
        <end position="157"/>
    </location>
</feature>
<dbReference type="GO" id="GO:0016491">
    <property type="term" value="F:oxidoreductase activity"/>
    <property type="evidence" value="ECO:0007669"/>
    <property type="project" value="InterPro"/>
</dbReference>
<evidence type="ECO:0000256" key="1">
    <source>
        <dbReference type="ARBA" id="ARBA00023284"/>
    </source>
</evidence>
<dbReference type="InterPro" id="IPR008969">
    <property type="entry name" value="CarboxyPept-like_regulatory"/>
</dbReference>
<evidence type="ECO:0000313" key="5">
    <source>
        <dbReference type="Proteomes" id="UP000198916"/>
    </source>
</evidence>
<dbReference type="OrthoDB" id="793244at2"/>
<evidence type="ECO:0000259" key="3">
    <source>
        <dbReference type="PROSITE" id="PS51352"/>
    </source>
</evidence>
<feature type="domain" description="Thioredoxin" evidence="3">
    <location>
        <begin position="336"/>
        <end position="493"/>
    </location>
</feature>
<proteinExistence type="predicted"/>
<dbReference type="PROSITE" id="PS51352">
    <property type="entry name" value="THIOREDOXIN_2"/>
    <property type="match status" value="1"/>
</dbReference>